<evidence type="ECO:0000256" key="14">
    <source>
        <dbReference type="ARBA" id="ARBA00030434"/>
    </source>
</evidence>
<feature type="domain" description="GT23" evidence="22">
    <location>
        <begin position="191"/>
        <end position="477"/>
    </location>
</feature>
<dbReference type="PROSITE" id="PS50002">
    <property type="entry name" value="SH3"/>
    <property type="match status" value="1"/>
</dbReference>
<evidence type="ECO:0000256" key="15">
    <source>
        <dbReference type="ARBA" id="ARBA00030648"/>
    </source>
</evidence>
<feature type="region of interest" description="Important for donor substrate binding" evidence="19">
    <location>
        <begin position="348"/>
        <end position="349"/>
    </location>
</feature>
<feature type="domain" description="SH3" evidence="21">
    <location>
        <begin position="486"/>
        <end position="547"/>
    </location>
</feature>
<evidence type="ECO:0000256" key="5">
    <source>
        <dbReference type="ARBA" id="ARBA00022443"/>
    </source>
</evidence>
<evidence type="ECO:0000256" key="2">
    <source>
        <dbReference type="ARBA" id="ARBA00004922"/>
    </source>
</evidence>
<evidence type="ECO:0000256" key="10">
    <source>
        <dbReference type="ARBA" id="ARBA00022989"/>
    </source>
</evidence>
<evidence type="ECO:0000256" key="7">
    <source>
        <dbReference type="ARBA" id="ARBA00022679"/>
    </source>
</evidence>
<keyword evidence="6 19" id="KW-0328">Glycosyltransferase</keyword>
<dbReference type="PANTHER" id="PTHR13132">
    <property type="entry name" value="ALPHA- 1,6 -FUCOSYLTRANSFERASE"/>
    <property type="match status" value="1"/>
</dbReference>
<keyword evidence="12" id="KW-0472">Membrane</keyword>
<dbReference type="PROSITE" id="PS51659">
    <property type="entry name" value="GT23"/>
    <property type="match status" value="1"/>
</dbReference>
<reference evidence="23" key="1">
    <citation type="submission" date="2014-03" db="EMBL/GenBank/DDBJ databases">
        <title>The sialotranscriptome of Amblyomma triste, Amblyomma parvum and Amblyomma cajennense ticks, uncovered by 454-based RNA-seq.</title>
        <authorList>
            <person name="Garcia G.R."/>
            <person name="Gardinassi L.G."/>
            <person name="Ribeiro J.M."/>
            <person name="Anatriello E."/>
            <person name="Ferreira B.R."/>
            <person name="Moreira H.N."/>
            <person name="Mafra C."/>
            <person name="Olegario M.M."/>
            <person name="Szabo P.J."/>
            <person name="Miranda-Santos I.K."/>
            <person name="Maruyama S.R."/>
        </authorList>
    </citation>
    <scope>NUCLEOTIDE SEQUENCE</scope>
    <source>
        <strain evidence="23">Uberlandia</strain>
        <tissue evidence="23">Salivary glands</tissue>
    </source>
</reference>
<keyword evidence="10" id="KW-1133">Transmembrane helix</keyword>
<dbReference type="InterPro" id="IPR027350">
    <property type="entry name" value="GT23_dom"/>
</dbReference>
<dbReference type="InterPro" id="IPR001452">
    <property type="entry name" value="SH3_domain"/>
</dbReference>
<keyword evidence="7 19" id="KW-0808">Transferase</keyword>
<evidence type="ECO:0000256" key="16">
    <source>
        <dbReference type="ARBA" id="ARBA00032208"/>
    </source>
</evidence>
<proteinExistence type="evidence at transcript level"/>
<dbReference type="FunFam" id="2.30.30.40:FF:000070">
    <property type="entry name" value="Alpha-(1,6)-fucosyltransferase"/>
    <property type="match status" value="1"/>
</dbReference>
<dbReference type="GO" id="GO:0008424">
    <property type="term" value="F:glycoprotein 6-alpha-L-fucosyltransferase activity"/>
    <property type="evidence" value="ECO:0007669"/>
    <property type="project" value="UniProtKB-EC"/>
</dbReference>
<keyword evidence="5 18" id="KW-0728">SH3 domain</keyword>
<evidence type="ECO:0000259" key="21">
    <source>
        <dbReference type="PROSITE" id="PS50002"/>
    </source>
</evidence>
<dbReference type="EC" id="2.4.1.68" evidence="3"/>
<dbReference type="InterPro" id="IPR045573">
    <property type="entry name" value="Fut8_N_cat"/>
</dbReference>
<dbReference type="FunFam" id="3.40.50.11350:FF:000001">
    <property type="entry name" value="Alpha-(1,6)-fucosyltransferase"/>
    <property type="match status" value="1"/>
</dbReference>
<dbReference type="Pfam" id="PF19745">
    <property type="entry name" value="FUT8_N_cat"/>
    <property type="match status" value="1"/>
</dbReference>
<dbReference type="Gene3D" id="1.10.287.1060">
    <property type="entry name" value="ESAT-6-like"/>
    <property type="match status" value="1"/>
</dbReference>
<evidence type="ECO:0000256" key="12">
    <source>
        <dbReference type="ARBA" id="ARBA00023136"/>
    </source>
</evidence>
<dbReference type="GO" id="GO:0032580">
    <property type="term" value="C:Golgi cisterna membrane"/>
    <property type="evidence" value="ECO:0007669"/>
    <property type="project" value="UniProtKB-SubCell"/>
</dbReference>
<comment type="subcellular location">
    <subcellularLocation>
        <location evidence="1">Golgi apparatus</location>
        <location evidence="1">Golgi stack membrane</location>
        <topology evidence="1">Single-pass type II membrane protein</topology>
    </subcellularLocation>
</comment>
<name>A0A023FQ57_AMBCJ</name>
<dbReference type="InterPro" id="IPR035653">
    <property type="entry name" value="Fut8_SH3"/>
</dbReference>
<protein>
    <recommendedName>
        <fullName evidence="4">Alpha-(1,6)-fucosyltransferase</fullName>
        <ecNumber evidence="3">2.4.1.68</ecNumber>
    </recommendedName>
    <alternativeName>
        <fullName evidence="14">GDP-L-Fuc:N-acetyl-beta-D-glucosaminide alpha1,6-fucosyltransferase</fullName>
    </alternativeName>
    <alternativeName>
        <fullName evidence="16">GDP-fucose--glycoprotein fucosyltransferase</fullName>
    </alternativeName>
    <alternativeName>
        <fullName evidence="15">Glycoprotein 6-alpha-L-fucosyltransferase</fullName>
    </alternativeName>
</protein>
<dbReference type="InterPro" id="IPR036028">
    <property type="entry name" value="SH3-like_dom_sf"/>
</dbReference>
<comment type="pathway">
    <text evidence="2">Protein modification; protein glycosylation.</text>
</comment>
<feature type="region of interest" description="Disordered" evidence="20">
    <location>
        <begin position="73"/>
        <end position="94"/>
    </location>
</feature>
<sequence length="554" mass="62443">MTAKALRAMGLGKLIACVLVMWLLVVLMISGPLFHSSEPDEQVLARLTRAVGELESLKQQNEELRSLLNAIKEPSKKEEPSSARQQQHAGCEPSEEYEVRRRRVANGVQELWFYARAQLKKLLPNLKKEDQANLQRIIDDLAVHRRTIQLDLEEMRRADGYDSWRQTESQALTELVRSRLSKLQHPADCSKAPKLVCSLNKGCGYGCQVHHATYCLITAYATQRTLVLHSKGWRYSSAGWETVFQPVSNSCTQVGNQRGVPWSANIAGAPVVELPIIDNVQPRPAFLPLAVPAELASRLTRLHGQPGLWWVSQVLGFLLRPQPSLQRYLDQAAHDMGFRGPVVGVHVRRTDKVGTEADFHSLEEYMEYVQDFFERLALKGGPPPTRRVYLATDDPKLLSEAKTKYPDYHFYGDSRIANTASLGQRYSSESLRGVLLDIHMLSRCDYLVCTFSSQVCRLAYEMMQLSHVDAADRFRSLDDIYYFGGQKPHNQVAIYNHTARSANEIDMRVGDTLGIAGNHWDGFSKGVNRRTGHSGLYPAFKAVEKVDVVPFPVQ</sequence>
<keyword evidence="8" id="KW-0812">Transmembrane</keyword>
<comment type="similarity">
    <text evidence="19">Belongs to the glycosyltransferase 23 family.</text>
</comment>
<evidence type="ECO:0000256" key="1">
    <source>
        <dbReference type="ARBA" id="ARBA00004447"/>
    </source>
</evidence>
<evidence type="ECO:0000313" key="23">
    <source>
        <dbReference type="EMBL" id="JAC22818.1"/>
    </source>
</evidence>
<organism evidence="23">
    <name type="scientific">Amblyomma cajennense</name>
    <name type="common">Cayenne tick</name>
    <name type="synonym">Acarus cajennensis</name>
    <dbReference type="NCBI Taxonomy" id="34607"/>
    <lineage>
        <taxon>Eukaryota</taxon>
        <taxon>Metazoa</taxon>
        <taxon>Ecdysozoa</taxon>
        <taxon>Arthropoda</taxon>
        <taxon>Chelicerata</taxon>
        <taxon>Arachnida</taxon>
        <taxon>Acari</taxon>
        <taxon>Parasitiformes</taxon>
        <taxon>Ixodida</taxon>
        <taxon>Ixodoidea</taxon>
        <taxon>Ixodidae</taxon>
        <taxon>Amblyomminae</taxon>
        <taxon>Amblyomma</taxon>
    </lineage>
</organism>
<evidence type="ECO:0000256" key="4">
    <source>
        <dbReference type="ARBA" id="ARBA00018201"/>
    </source>
</evidence>
<dbReference type="AlphaFoldDB" id="A0A023FQ57"/>
<evidence type="ECO:0000256" key="19">
    <source>
        <dbReference type="PROSITE-ProRule" id="PRU00992"/>
    </source>
</evidence>
<keyword evidence="11" id="KW-0333">Golgi apparatus</keyword>
<dbReference type="CDD" id="cd11792">
    <property type="entry name" value="SH3_Fut8"/>
    <property type="match status" value="1"/>
</dbReference>
<evidence type="ECO:0000256" key="6">
    <source>
        <dbReference type="ARBA" id="ARBA00022676"/>
    </source>
</evidence>
<keyword evidence="13" id="KW-1015">Disulfide bond</keyword>
<dbReference type="SMART" id="SM00326">
    <property type="entry name" value="SH3"/>
    <property type="match status" value="1"/>
</dbReference>
<accession>A0A023FQ57</accession>
<evidence type="ECO:0000256" key="20">
    <source>
        <dbReference type="SAM" id="MobiDB-lite"/>
    </source>
</evidence>
<evidence type="ECO:0000256" key="18">
    <source>
        <dbReference type="PROSITE-ProRule" id="PRU00192"/>
    </source>
</evidence>
<evidence type="ECO:0000256" key="9">
    <source>
        <dbReference type="ARBA" id="ARBA00022968"/>
    </source>
</evidence>
<evidence type="ECO:0000256" key="8">
    <source>
        <dbReference type="ARBA" id="ARBA00022692"/>
    </source>
</evidence>
<dbReference type="Gene3D" id="2.30.30.40">
    <property type="entry name" value="SH3 Domains"/>
    <property type="match status" value="1"/>
</dbReference>
<dbReference type="Gene3D" id="3.40.50.11350">
    <property type="match status" value="1"/>
</dbReference>
<dbReference type="Pfam" id="PF14604">
    <property type="entry name" value="SH3_9"/>
    <property type="match status" value="1"/>
</dbReference>
<evidence type="ECO:0000259" key="22">
    <source>
        <dbReference type="PROSITE" id="PS51659"/>
    </source>
</evidence>
<evidence type="ECO:0000256" key="3">
    <source>
        <dbReference type="ARBA" id="ARBA00012660"/>
    </source>
</evidence>
<evidence type="ECO:0000256" key="11">
    <source>
        <dbReference type="ARBA" id="ARBA00023034"/>
    </source>
</evidence>
<dbReference type="CDD" id="cd11300">
    <property type="entry name" value="Fut8_like"/>
    <property type="match status" value="1"/>
</dbReference>
<comment type="catalytic activity">
    <reaction evidence="17">
        <text>N(4)-{beta-D-GlcNAc-(1-&gt;2)-alpha-D-Man-(1-&gt;3)-[beta-D-GlcNAc-(1-&gt;2)-alpha-D-Man-(1-&gt;6)]-beta-D-Man-(1-&gt;4)-beta-D-GlcNAc-(1-&gt;4)-beta-D-GlcNAc}-L-asparaginyl-[protein] + GDP-beta-L-fucose = an N(4)-{beta-D-GlcNAc-(1-&gt;2)-alpha-D-Man-(1-&gt;3)-[beta-D-GlcNAc-(1-&gt;2)-alpha-D-Man-(1-&gt;6)]-beta-D-Man-(1-&gt;4)-beta-D-GlcNAc-(1-&gt;4)-[alpha-L-Fuc-(1-&gt;6)]-beta-D-GlcNAc}-L-asparaginyl-[protein] + GDP + H(+)</text>
        <dbReference type="Rhea" id="RHEA:12985"/>
        <dbReference type="Rhea" id="RHEA-COMP:13526"/>
        <dbReference type="Rhea" id="RHEA-COMP:13532"/>
        <dbReference type="ChEBI" id="CHEBI:15378"/>
        <dbReference type="ChEBI" id="CHEBI:57273"/>
        <dbReference type="ChEBI" id="CHEBI:58189"/>
        <dbReference type="ChEBI" id="CHEBI:60651"/>
        <dbReference type="ChEBI" id="CHEBI:137207"/>
        <dbReference type="EC" id="2.4.1.68"/>
    </reaction>
</comment>
<dbReference type="GO" id="GO:0006487">
    <property type="term" value="P:protein N-linked glycosylation"/>
    <property type="evidence" value="ECO:0007669"/>
    <property type="project" value="TreeGrafter"/>
</dbReference>
<evidence type="ECO:0000256" key="13">
    <source>
        <dbReference type="ARBA" id="ARBA00023157"/>
    </source>
</evidence>
<evidence type="ECO:0000256" key="17">
    <source>
        <dbReference type="ARBA" id="ARBA00093238"/>
    </source>
</evidence>
<dbReference type="SUPFAM" id="SSF50044">
    <property type="entry name" value="SH3-domain"/>
    <property type="match status" value="1"/>
</dbReference>
<dbReference type="EMBL" id="GBBK01001664">
    <property type="protein sequence ID" value="JAC22818.1"/>
    <property type="molecule type" value="mRNA"/>
</dbReference>
<keyword evidence="9" id="KW-0735">Signal-anchor</keyword>
<dbReference type="PANTHER" id="PTHR13132:SF29">
    <property type="entry name" value="ALPHA-(1,6)-FUCOSYLTRANSFERASE"/>
    <property type="match status" value="1"/>
</dbReference>